<dbReference type="EMBL" id="QXQA01000010">
    <property type="protein sequence ID" value="RIX51451.1"/>
    <property type="molecule type" value="Genomic_DNA"/>
</dbReference>
<feature type="domain" description="FecR protein" evidence="3">
    <location>
        <begin position="190"/>
        <end position="295"/>
    </location>
</feature>
<gene>
    <name evidence="4" type="ORF">D3P08_16170</name>
</gene>
<comment type="caution">
    <text evidence="4">The sequence shown here is derived from an EMBL/GenBank/DDBJ whole genome shotgun (WGS) entry which is preliminary data.</text>
</comment>
<dbReference type="Proteomes" id="UP000266482">
    <property type="component" value="Unassembled WGS sequence"/>
</dbReference>
<keyword evidence="2" id="KW-0812">Transmembrane</keyword>
<feature type="compositionally biased region" description="Low complexity" evidence="1">
    <location>
        <begin position="546"/>
        <end position="555"/>
    </location>
</feature>
<keyword evidence="5" id="KW-1185">Reference proteome</keyword>
<dbReference type="PANTHER" id="PTHR38731">
    <property type="entry name" value="LIPL45-RELATED LIPOPROTEIN-RELATED"/>
    <property type="match status" value="1"/>
</dbReference>
<feature type="compositionally biased region" description="Pro residues" evidence="1">
    <location>
        <begin position="556"/>
        <end position="566"/>
    </location>
</feature>
<organism evidence="4 5">
    <name type="scientific">Paenibacillus nanensis</name>
    <dbReference type="NCBI Taxonomy" id="393251"/>
    <lineage>
        <taxon>Bacteria</taxon>
        <taxon>Bacillati</taxon>
        <taxon>Bacillota</taxon>
        <taxon>Bacilli</taxon>
        <taxon>Bacillales</taxon>
        <taxon>Paenibacillaceae</taxon>
        <taxon>Paenibacillus</taxon>
    </lineage>
</organism>
<evidence type="ECO:0000256" key="2">
    <source>
        <dbReference type="SAM" id="Phobius"/>
    </source>
</evidence>
<feature type="compositionally biased region" description="Basic and acidic residues" evidence="1">
    <location>
        <begin position="516"/>
        <end position="545"/>
    </location>
</feature>
<dbReference type="OrthoDB" id="2888245at2"/>
<evidence type="ECO:0000259" key="3">
    <source>
        <dbReference type="Pfam" id="PF04773"/>
    </source>
</evidence>
<dbReference type="AlphaFoldDB" id="A0A3A1UVI8"/>
<feature type="region of interest" description="Disordered" evidence="1">
    <location>
        <begin position="516"/>
        <end position="580"/>
    </location>
</feature>
<dbReference type="Pfam" id="PF04773">
    <property type="entry name" value="FecR"/>
    <property type="match status" value="1"/>
</dbReference>
<evidence type="ECO:0000313" key="5">
    <source>
        <dbReference type="Proteomes" id="UP000266482"/>
    </source>
</evidence>
<keyword evidence="2" id="KW-0472">Membrane</keyword>
<keyword evidence="2" id="KW-1133">Transmembrane helix</keyword>
<evidence type="ECO:0000256" key="1">
    <source>
        <dbReference type="SAM" id="MobiDB-lite"/>
    </source>
</evidence>
<feature type="transmembrane region" description="Helical" evidence="2">
    <location>
        <begin position="133"/>
        <end position="153"/>
    </location>
</feature>
<evidence type="ECO:0000313" key="4">
    <source>
        <dbReference type="EMBL" id="RIX51451.1"/>
    </source>
</evidence>
<protein>
    <recommendedName>
        <fullName evidence="3">FecR protein domain-containing protein</fullName>
    </recommendedName>
</protein>
<dbReference type="PANTHER" id="PTHR38731:SF1">
    <property type="entry name" value="FECR PROTEIN DOMAIN-CONTAINING PROTEIN"/>
    <property type="match status" value="1"/>
</dbReference>
<dbReference type="Gene3D" id="2.60.120.1440">
    <property type="match status" value="1"/>
</dbReference>
<proteinExistence type="predicted"/>
<accession>A0A3A1UVI8</accession>
<name>A0A3A1UVI8_9BACL</name>
<sequence>MSSRFQYSFHSPSKFALPSLWKSHSVKSAFPSVHSAASPLTDTGSKATSRISSGTHQMNRFIPASNNAFNRLFPTIRQDLSLPFIKSIVNSTWPPFFKQFLNWRVYRSSRRCTERSLYVKNNSIFSARGRHGLVLLACFLVLALVPASVFALASERSVTILEAKGDATVRLAGGQASFPAYAGMKLHEGDTLRTGAGAYAILMIDDRKDELTLGEHGELFLSDLKSQGKAAISRFTLLSGAIKAHVEERTGENAGERFEIRTPTAVMTAKGTHFLTIINKKTGETGMVVAAGVVRASTVTSSETEQARRNLQEIEHVLVYPAQQLNLDGRLQADDLRTKVEYVDIGQIVSQLPPKVIESLVKSTPDILKENEQIAEQLKKQLEAGITRAEGSTLLIQDADDLSKVGANFDNFIPNLAKEAIDQHKLEQFLIDEANKKVDDPAKKIDLTRVEKIDKAAGLDPEIEALKRAEQEGESRLLEEQSRLLENQQRLAALLQKVEADKKAIDEANRKAAEEAARKAEEQLKAKLDEASRKAFEESRTRNEQSSRPSGTVPSSPSPSTPPSNPDPGTDPGTDPDTDRERTLTLRNAVSNGRTVTANLYIGGFDQPEESIYAVEVHLLYERNRLSYHGKNLLPKSPNTVFGALPGSMEIIRQPFAWGDEASLYYAAVSDSSGARETQLHVSGEKLLVSIPLQLMTANDDDLTIKLAYYKVLDKDGNVLLDGSSLADDPITVAVQPAESR</sequence>
<dbReference type="InterPro" id="IPR006860">
    <property type="entry name" value="FecR"/>
</dbReference>
<reference evidence="4 5" key="1">
    <citation type="submission" date="2018-09" db="EMBL/GenBank/DDBJ databases">
        <title>Paenibacillus aracenensis nov. sp. isolated from a cave in southern Spain.</title>
        <authorList>
            <person name="Jurado V."/>
            <person name="Gutierrez-Patricio S."/>
            <person name="Gonzalez-Pimentel J.L."/>
            <person name="Miller A.Z."/>
            <person name="Laiz L."/>
            <person name="Saiz-Jimenez C."/>
        </authorList>
    </citation>
    <scope>NUCLEOTIDE SEQUENCE [LARGE SCALE GENOMIC DNA]</scope>
    <source>
        <strain evidence="4 5">DSM 22867</strain>
    </source>
</reference>